<dbReference type="AlphaFoldDB" id="T1GX55"/>
<reference evidence="3" key="1">
    <citation type="submission" date="2013-02" db="EMBL/GenBank/DDBJ databases">
        <authorList>
            <person name="Hughes D."/>
        </authorList>
    </citation>
    <scope>NUCLEOTIDE SEQUENCE</scope>
    <source>
        <strain>Durham</strain>
        <strain evidence="3">NC isolate 2 -- Noor lab</strain>
    </source>
</reference>
<organism evidence="2 3">
    <name type="scientific">Megaselia scalaris</name>
    <name type="common">Humpbacked fly</name>
    <name type="synonym">Phora scalaris</name>
    <dbReference type="NCBI Taxonomy" id="36166"/>
    <lineage>
        <taxon>Eukaryota</taxon>
        <taxon>Metazoa</taxon>
        <taxon>Ecdysozoa</taxon>
        <taxon>Arthropoda</taxon>
        <taxon>Hexapoda</taxon>
        <taxon>Insecta</taxon>
        <taxon>Pterygota</taxon>
        <taxon>Neoptera</taxon>
        <taxon>Endopterygota</taxon>
        <taxon>Diptera</taxon>
        <taxon>Brachycera</taxon>
        <taxon>Muscomorpha</taxon>
        <taxon>Platypezoidea</taxon>
        <taxon>Phoridae</taxon>
        <taxon>Megaseliini</taxon>
        <taxon>Megaselia</taxon>
    </lineage>
</organism>
<sequence length="203" mass="23376">MVESERLSGIYVIPSYENSKIWFGVLFVRSGIYNGAVFRFNILLPDNFPEDKSLPSVVFQNEIFHPLICPYSGTCDLTFAFQEWRKGVDHIWQILKLVQVIFADISESTKYTTKYSNTEAAELLGSNFEKFAEKAIECVNLSKEKIYDPPSSNDPHFIAFENFQEDIHRPVIEKILQKKDIIEKPNVPSIWACLGSKKENSRL</sequence>
<keyword evidence="3" id="KW-1185">Reference proteome</keyword>
<dbReference type="Pfam" id="PF00179">
    <property type="entry name" value="UQ_con"/>
    <property type="match status" value="1"/>
</dbReference>
<name>T1GX55_MEGSC</name>
<dbReference type="EMBL" id="CAQQ02197443">
    <property type="status" value="NOT_ANNOTATED_CDS"/>
    <property type="molecule type" value="Genomic_DNA"/>
</dbReference>
<dbReference type="EnsemblMetazoa" id="MESCA008396-RA">
    <property type="protein sequence ID" value="MESCA008396-PA"/>
    <property type="gene ID" value="MESCA008396"/>
</dbReference>
<dbReference type="HOGENOM" id="CLU_083049_1_0_1"/>
<dbReference type="InterPro" id="IPR000608">
    <property type="entry name" value="UBC"/>
</dbReference>
<evidence type="ECO:0000259" key="1">
    <source>
        <dbReference type="PROSITE" id="PS50127"/>
    </source>
</evidence>
<evidence type="ECO:0000313" key="3">
    <source>
        <dbReference type="Proteomes" id="UP000015102"/>
    </source>
</evidence>
<protein>
    <recommendedName>
        <fullName evidence="1">UBC core domain-containing protein</fullName>
    </recommendedName>
</protein>
<dbReference type="Proteomes" id="UP000015102">
    <property type="component" value="Unassembled WGS sequence"/>
</dbReference>
<accession>T1GX55</accession>
<dbReference type="SUPFAM" id="SSF54495">
    <property type="entry name" value="UBC-like"/>
    <property type="match status" value="1"/>
</dbReference>
<proteinExistence type="predicted"/>
<reference evidence="2" key="2">
    <citation type="submission" date="2015-06" db="UniProtKB">
        <authorList>
            <consortium name="EnsemblMetazoa"/>
        </authorList>
    </citation>
    <scope>IDENTIFICATION</scope>
</reference>
<dbReference type="SMART" id="SM00212">
    <property type="entry name" value="UBCc"/>
    <property type="match status" value="1"/>
</dbReference>
<dbReference type="PROSITE" id="PS50127">
    <property type="entry name" value="UBC_2"/>
    <property type="match status" value="1"/>
</dbReference>
<dbReference type="Gene3D" id="3.10.110.10">
    <property type="entry name" value="Ubiquitin Conjugating Enzyme"/>
    <property type="match status" value="1"/>
</dbReference>
<dbReference type="OMA" id="HIWHIMA"/>
<dbReference type="CDD" id="cd23814">
    <property type="entry name" value="UEV_AKTIP"/>
    <property type="match status" value="1"/>
</dbReference>
<dbReference type="STRING" id="36166.T1GX55"/>
<dbReference type="InterPro" id="IPR016135">
    <property type="entry name" value="UBQ-conjugating_enzyme/RWD"/>
</dbReference>
<feature type="domain" description="UBC core" evidence="1">
    <location>
        <begin position="1"/>
        <end position="144"/>
    </location>
</feature>
<evidence type="ECO:0000313" key="2">
    <source>
        <dbReference type="EnsemblMetazoa" id="MESCA008396-PA"/>
    </source>
</evidence>